<dbReference type="AlphaFoldDB" id="A0A7K4K9T6"/>
<reference evidence="8 9" key="1">
    <citation type="submission" date="2019-09" db="EMBL/GenBank/DDBJ databases">
        <title>Bird 10,000 Genomes (B10K) Project - Family phase.</title>
        <authorList>
            <person name="Zhang G."/>
        </authorList>
    </citation>
    <scope>NUCLEOTIDE SEQUENCE [LARGE SCALE GENOMIC DNA]</scope>
    <source>
        <strain evidence="8">B10K-MSB-42743</strain>
        <tissue evidence="8">Heart</tissue>
    </source>
</reference>
<dbReference type="PRINTS" id="PR01576">
    <property type="entry name" value="PDEFORMYLASE"/>
</dbReference>
<feature type="non-terminal residue" evidence="8">
    <location>
        <position position="1"/>
    </location>
</feature>
<dbReference type="PANTHER" id="PTHR10458">
    <property type="entry name" value="PEPTIDE DEFORMYLASE"/>
    <property type="match status" value="1"/>
</dbReference>
<gene>
    <name evidence="8" type="primary">Pdf</name>
    <name evidence="8" type="ORF">CRYSOU_R09979</name>
</gene>
<protein>
    <recommendedName>
        <fullName evidence="7">Peptide deformylase</fullName>
        <ecNumber evidence="7">3.5.1.88</ecNumber>
    </recommendedName>
</protein>
<comment type="function">
    <text evidence="5 7">Removes the formyl group from the N-terminal Met of newly synthesized proteins.</text>
</comment>
<dbReference type="GO" id="GO:0006412">
    <property type="term" value="P:translation"/>
    <property type="evidence" value="ECO:0007669"/>
    <property type="project" value="UniProtKB-KW"/>
</dbReference>
<keyword evidence="9" id="KW-1185">Reference proteome</keyword>
<keyword evidence="2 7" id="KW-0479">Metal-binding</keyword>
<dbReference type="GO" id="GO:0042586">
    <property type="term" value="F:peptide deformylase activity"/>
    <property type="evidence" value="ECO:0007669"/>
    <property type="project" value="UniProtKB-EC"/>
</dbReference>
<comment type="caution">
    <text evidence="8">The sequence shown here is derived from an EMBL/GenBank/DDBJ whole genome shotgun (WGS) entry which is preliminary data.</text>
</comment>
<comment type="catalytic activity">
    <reaction evidence="6 7">
        <text>N-terminal N-formyl-L-methionyl-[peptide] + H2O = N-terminal L-methionyl-[peptide] + formate</text>
        <dbReference type="Rhea" id="RHEA:24420"/>
        <dbReference type="Rhea" id="RHEA-COMP:10639"/>
        <dbReference type="Rhea" id="RHEA-COMP:10640"/>
        <dbReference type="ChEBI" id="CHEBI:15377"/>
        <dbReference type="ChEBI" id="CHEBI:15740"/>
        <dbReference type="ChEBI" id="CHEBI:49298"/>
        <dbReference type="ChEBI" id="CHEBI:64731"/>
        <dbReference type="EC" id="3.5.1.88"/>
    </reaction>
</comment>
<evidence type="ECO:0000256" key="2">
    <source>
        <dbReference type="ARBA" id="ARBA00022723"/>
    </source>
</evidence>
<evidence type="ECO:0000313" key="9">
    <source>
        <dbReference type="Proteomes" id="UP000545332"/>
    </source>
</evidence>
<dbReference type="Gene3D" id="3.90.45.10">
    <property type="entry name" value="Peptide deformylase"/>
    <property type="match status" value="1"/>
</dbReference>
<name>A0A7K4K9T6_9AVES</name>
<keyword evidence="3 7" id="KW-0378">Hydrolase</keyword>
<dbReference type="PANTHER" id="PTHR10458:SF2">
    <property type="entry name" value="PEPTIDE DEFORMYLASE, MITOCHONDRIAL"/>
    <property type="match status" value="1"/>
</dbReference>
<dbReference type="Proteomes" id="UP000545332">
    <property type="component" value="Unassembled WGS sequence"/>
</dbReference>
<evidence type="ECO:0000256" key="5">
    <source>
        <dbReference type="ARBA" id="ARBA00037114"/>
    </source>
</evidence>
<keyword evidence="4 7" id="KW-0648">Protein biosynthesis</keyword>
<dbReference type="EMBL" id="VWPX01007972">
    <property type="protein sequence ID" value="NWI13123.1"/>
    <property type="molecule type" value="Genomic_DNA"/>
</dbReference>
<dbReference type="InterPro" id="IPR023635">
    <property type="entry name" value="Peptide_deformylase"/>
</dbReference>
<evidence type="ECO:0000256" key="4">
    <source>
        <dbReference type="ARBA" id="ARBA00022917"/>
    </source>
</evidence>
<organism evidence="8 9">
    <name type="scientific">Crypturellus soui</name>
    <dbReference type="NCBI Taxonomy" id="458187"/>
    <lineage>
        <taxon>Eukaryota</taxon>
        <taxon>Metazoa</taxon>
        <taxon>Chordata</taxon>
        <taxon>Craniata</taxon>
        <taxon>Vertebrata</taxon>
        <taxon>Euteleostomi</taxon>
        <taxon>Archelosauria</taxon>
        <taxon>Archosauria</taxon>
        <taxon>Dinosauria</taxon>
        <taxon>Saurischia</taxon>
        <taxon>Theropoda</taxon>
        <taxon>Coelurosauria</taxon>
        <taxon>Aves</taxon>
        <taxon>Palaeognathae</taxon>
        <taxon>Tinamiformes</taxon>
        <taxon>Tinamidae</taxon>
        <taxon>Crypturellus</taxon>
    </lineage>
</organism>
<dbReference type="SUPFAM" id="SSF56420">
    <property type="entry name" value="Peptide deformylase"/>
    <property type="match status" value="1"/>
</dbReference>
<feature type="non-terminal residue" evidence="8">
    <location>
        <position position="97"/>
    </location>
</feature>
<evidence type="ECO:0000313" key="8">
    <source>
        <dbReference type="EMBL" id="NWI13123.1"/>
    </source>
</evidence>
<proteinExistence type="inferred from homology"/>
<evidence type="ECO:0000256" key="3">
    <source>
        <dbReference type="ARBA" id="ARBA00022801"/>
    </source>
</evidence>
<dbReference type="GO" id="GO:0046872">
    <property type="term" value="F:metal ion binding"/>
    <property type="evidence" value="ECO:0007669"/>
    <property type="project" value="UniProtKB-KW"/>
</dbReference>
<dbReference type="FunFam" id="3.90.45.10:FF:000003">
    <property type="entry name" value="Peptide deformylase"/>
    <property type="match status" value="1"/>
</dbReference>
<dbReference type="Pfam" id="PF01327">
    <property type="entry name" value="Pep_deformylase"/>
    <property type="match status" value="1"/>
</dbReference>
<evidence type="ECO:0000256" key="7">
    <source>
        <dbReference type="RuleBase" id="RU362111"/>
    </source>
</evidence>
<evidence type="ECO:0000256" key="6">
    <source>
        <dbReference type="ARBA" id="ARBA00048875"/>
    </source>
</evidence>
<sequence>PFPLRVLVNPRMRVLDARLVSAPEGCASIQGFSACVPRHWAVRVTGVDELGEPVDWEATGWTARIIQHEMDHLDGVLYVDRMDSHTFTNVNWMEGLE</sequence>
<dbReference type="GO" id="GO:0005739">
    <property type="term" value="C:mitochondrion"/>
    <property type="evidence" value="ECO:0007669"/>
    <property type="project" value="UniProtKB-ARBA"/>
</dbReference>
<dbReference type="OrthoDB" id="276063at2759"/>
<comment type="similarity">
    <text evidence="1 7">Belongs to the polypeptide deformylase family.</text>
</comment>
<accession>A0A7K4K9T6</accession>
<dbReference type="EC" id="3.5.1.88" evidence="7"/>
<evidence type="ECO:0000256" key="1">
    <source>
        <dbReference type="ARBA" id="ARBA00010759"/>
    </source>
</evidence>
<dbReference type="InterPro" id="IPR036821">
    <property type="entry name" value="Peptide_deformylase_sf"/>
</dbReference>